<gene>
    <name evidence="1" type="ORF">COV72_05810</name>
</gene>
<proteinExistence type="predicted"/>
<dbReference type="EMBL" id="PCWA01000084">
    <property type="protein sequence ID" value="PIQ88793.1"/>
    <property type="molecule type" value="Genomic_DNA"/>
</dbReference>
<dbReference type="PROSITE" id="PS51257">
    <property type="entry name" value="PROKAR_LIPOPROTEIN"/>
    <property type="match status" value="1"/>
</dbReference>
<comment type="caution">
    <text evidence="1">The sequence shown here is derived from an EMBL/GenBank/DDBJ whole genome shotgun (WGS) entry which is preliminary data.</text>
</comment>
<feature type="non-terminal residue" evidence="1">
    <location>
        <position position="97"/>
    </location>
</feature>
<name>A0A2H0LWJ3_9BACT</name>
<evidence type="ECO:0000313" key="1">
    <source>
        <dbReference type="EMBL" id="PIQ88793.1"/>
    </source>
</evidence>
<dbReference type="AlphaFoldDB" id="A0A2H0LWJ3"/>
<organism evidence="1 2">
    <name type="scientific">Candidatus Ghiorseimicrobium undicola</name>
    <dbReference type="NCBI Taxonomy" id="1974746"/>
    <lineage>
        <taxon>Bacteria</taxon>
        <taxon>Pseudomonadati</taxon>
        <taxon>Candidatus Omnitrophota</taxon>
        <taxon>Candidatus Ghiorseimicrobium</taxon>
    </lineage>
</organism>
<evidence type="ECO:0008006" key="3">
    <source>
        <dbReference type="Google" id="ProtNLM"/>
    </source>
</evidence>
<reference evidence="1 2" key="1">
    <citation type="submission" date="2017-09" db="EMBL/GenBank/DDBJ databases">
        <title>Depth-based differentiation of microbial function through sediment-hosted aquifers and enrichment of novel symbionts in the deep terrestrial subsurface.</title>
        <authorList>
            <person name="Probst A.J."/>
            <person name="Ladd B."/>
            <person name="Jarett J.K."/>
            <person name="Geller-Mcgrath D.E."/>
            <person name="Sieber C.M."/>
            <person name="Emerson J.B."/>
            <person name="Anantharaman K."/>
            <person name="Thomas B.C."/>
            <person name="Malmstrom R."/>
            <person name="Stieglmeier M."/>
            <person name="Klingl A."/>
            <person name="Woyke T."/>
            <person name="Ryan C.M."/>
            <person name="Banfield J.F."/>
        </authorList>
    </citation>
    <scope>NUCLEOTIDE SEQUENCE [LARGE SCALE GENOMIC DNA]</scope>
    <source>
        <strain evidence="1">CG11_big_fil_rev_8_21_14_0_20_42_13</strain>
    </source>
</reference>
<accession>A0A2H0LWJ3</accession>
<dbReference type="Proteomes" id="UP000229641">
    <property type="component" value="Unassembled WGS sequence"/>
</dbReference>
<protein>
    <recommendedName>
        <fullName evidence="3">G8 domain-containing protein</fullName>
    </recommendedName>
</protein>
<evidence type="ECO:0000313" key="2">
    <source>
        <dbReference type="Proteomes" id="UP000229641"/>
    </source>
</evidence>
<sequence length="97" mass="10104">MKDIFLSMCKIKSYKECLHLFLILAAGCFFLAVLAPGLEAATFNDAASGNWNDGATWGNASPGVEGTDYPGAGDDVTIDSHTVTLAADAACDDITIS</sequence>